<keyword evidence="2" id="KW-1133">Transmembrane helix</keyword>
<evidence type="ECO:0000256" key="2">
    <source>
        <dbReference type="SAM" id="Phobius"/>
    </source>
</evidence>
<protein>
    <submittedName>
        <fullName evidence="3">DUF2474 domain-containing protein</fullName>
    </submittedName>
</protein>
<accession>A0AA41WI73</accession>
<evidence type="ECO:0000313" key="3">
    <source>
        <dbReference type="EMBL" id="MCO7545752.1"/>
    </source>
</evidence>
<proteinExistence type="predicted"/>
<comment type="caution">
    <text evidence="3">The sequence shown here is derived from an EMBL/GenBank/DDBJ whole genome shotgun (WGS) entry which is preliminary data.</text>
</comment>
<name>A0AA41WI73_9GAMM</name>
<feature type="region of interest" description="Disordered" evidence="1">
    <location>
        <begin position="1"/>
        <end position="27"/>
    </location>
</feature>
<dbReference type="InterPro" id="IPR018895">
    <property type="entry name" value="DUF2474"/>
</dbReference>
<dbReference type="AlphaFoldDB" id="A0AA41WI73"/>
<reference evidence="3" key="1">
    <citation type="submission" date="2022-06" db="EMBL/GenBank/DDBJ databases">
        <title>Detection of beta-lactamases in bacteria of animal origin.</title>
        <authorList>
            <person name="Mlynarcik P."/>
            <person name="Zdarska V."/>
            <person name="Chudobova H."/>
            <person name="Prochazkova P."/>
            <person name="Hricova K."/>
            <person name="Mezerova K."/>
            <person name="Bardon J."/>
            <person name="Dolejska M."/>
            <person name="Sukkar I."/>
            <person name="Kolar M."/>
        </authorList>
    </citation>
    <scope>NUCLEOTIDE SEQUENCE</scope>
    <source>
        <strain evidence="3">S 300-3</strain>
    </source>
</reference>
<keyword evidence="2" id="KW-0812">Transmembrane</keyword>
<dbReference type="Proteomes" id="UP001165292">
    <property type="component" value="Unassembled WGS sequence"/>
</dbReference>
<feature type="transmembrane region" description="Helical" evidence="2">
    <location>
        <begin position="34"/>
        <end position="55"/>
    </location>
</feature>
<dbReference type="Pfam" id="PF10617">
    <property type="entry name" value="DUF2474"/>
    <property type="match status" value="1"/>
</dbReference>
<keyword evidence="2" id="KW-0472">Membrane</keyword>
<dbReference type="GeneID" id="84611527"/>
<dbReference type="EMBL" id="JAMYBS010000015">
    <property type="protein sequence ID" value="MCO7545752.1"/>
    <property type="molecule type" value="Genomic_DNA"/>
</dbReference>
<evidence type="ECO:0000256" key="1">
    <source>
        <dbReference type="SAM" id="MobiDB-lite"/>
    </source>
</evidence>
<gene>
    <name evidence="3" type="ORF">NJF43_13405</name>
</gene>
<dbReference type="RefSeq" id="WP_058074958.1">
    <property type="nucleotide sequence ID" value="NZ_DALYPK010000008.1"/>
</dbReference>
<sequence>MATTERPRGSETAQPASRAPETGAPPVRPLWQRLTWLVVIWAASVMALGALAWGIRQFMQAAGLSTP</sequence>
<evidence type="ECO:0000313" key="4">
    <source>
        <dbReference type="Proteomes" id="UP001165292"/>
    </source>
</evidence>
<organism evidence="3 4">
    <name type="scientific">Stutzerimonas nitrititolerans</name>
    <dbReference type="NCBI Taxonomy" id="2482751"/>
    <lineage>
        <taxon>Bacteria</taxon>
        <taxon>Pseudomonadati</taxon>
        <taxon>Pseudomonadota</taxon>
        <taxon>Gammaproteobacteria</taxon>
        <taxon>Pseudomonadales</taxon>
        <taxon>Pseudomonadaceae</taxon>
        <taxon>Stutzerimonas</taxon>
    </lineage>
</organism>